<name>A0A248K0X6_9PROT</name>
<feature type="transmembrane region" description="Helical" evidence="9">
    <location>
        <begin position="509"/>
        <end position="527"/>
    </location>
</feature>
<keyword evidence="7" id="KW-0406">Ion transport</keyword>
<dbReference type="GO" id="GO:0005886">
    <property type="term" value="C:plasma membrane"/>
    <property type="evidence" value="ECO:0007669"/>
    <property type="project" value="TreeGrafter"/>
</dbReference>
<dbReference type="Proteomes" id="UP000197153">
    <property type="component" value="Chromosome 3"/>
</dbReference>
<keyword evidence="4" id="KW-0769">Symport</keyword>
<feature type="transmembrane region" description="Helical" evidence="9">
    <location>
        <begin position="84"/>
        <end position="102"/>
    </location>
</feature>
<feature type="transmembrane region" description="Helical" evidence="9">
    <location>
        <begin position="272"/>
        <end position="298"/>
    </location>
</feature>
<dbReference type="InterPro" id="IPR001734">
    <property type="entry name" value="Na/solute_symporter"/>
</dbReference>
<evidence type="ECO:0000313" key="11">
    <source>
        <dbReference type="Proteomes" id="UP000197153"/>
    </source>
</evidence>
<dbReference type="PROSITE" id="PS00456">
    <property type="entry name" value="NA_SOLUT_SYMP_1"/>
    <property type="match status" value="1"/>
</dbReference>
<dbReference type="PANTHER" id="PTHR11819">
    <property type="entry name" value="SOLUTE CARRIER FAMILY 5"/>
    <property type="match status" value="1"/>
</dbReference>
<feature type="transmembrane region" description="Helical" evidence="9">
    <location>
        <begin position="12"/>
        <end position="30"/>
    </location>
</feature>
<proteinExistence type="inferred from homology"/>
<evidence type="ECO:0000256" key="6">
    <source>
        <dbReference type="ARBA" id="ARBA00023136"/>
    </source>
</evidence>
<feature type="transmembrane region" description="Helical" evidence="9">
    <location>
        <begin position="123"/>
        <end position="146"/>
    </location>
</feature>
<evidence type="ECO:0000313" key="10">
    <source>
        <dbReference type="EMBL" id="ASG24592.1"/>
    </source>
</evidence>
<dbReference type="Pfam" id="PF00474">
    <property type="entry name" value="SSF"/>
    <property type="match status" value="1"/>
</dbReference>
<reference evidence="10 11" key="1">
    <citation type="submission" date="2017-06" db="EMBL/GenBank/DDBJ databases">
        <title>Complete genome sequence of Nitrospirillum amazonense strain CBAmC, an endophytic nitrogen-fixing and plant growth-promoting bacterium, isolated from sugarcane.</title>
        <authorList>
            <person name="Schwab S."/>
            <person name="dos Santos Teixeira K.R."/>
            <person name="Simoes Araujo J.L."/>
            <person name="Soares Vidal M."/>
            <person name="Borges de Freitas H.R."/>
            <person name="Rivello Crivelaro A.L."/>
            <person name="Bueno de Camargo Nunes A."/>
            <person name="dos Santos C.M."/>
            <person name="Palmeira da Silva Rosa D."/>
            <person name="da Silva Padilha D."/>
            <person name="da Silva E."/>
            <person name="Araujo Terra L."/>
            <person name="Soares Mendes V."/>
            <person name="Farinelli L."/>
            <person name="Magalhaes Cruz L."/>
            <person name="Baldani J.I."/>
        </authorList>
    </citation>
    <scope>NUCLEOTIDE SEQUENCE [LARGE SCALE GENOMIC DNA]</scope>
    <source>
        <strain evidence="10 11">CBAmC</strain>
    </source>
</reference>
<evidence type="ECO:0000256" key="5">
    <source>
        <dbReference type="ARBA" id="ARBA00022989"/>
    </source>
</evidence>
<dbReference type="KEGG" id="nao:Y958_27435"/>
<feature type="transmembrane region" description="Helical" evidence="9">
    <location>
        <begin position="310"/>
        <end position="332"/>
    </location>
</feature>
<sequence>MVPVAGMAWVDYAIVAVYLIGIVSLGLYLARRHSSTEDFFLASRGTTWPVIGLALLASNISSTTLIGLAGAAYGTGISVYNYEWMAAAVLVFFCVFFLPFLLRSKVYTLPEFLERRYSGLARSYFSGLTLFLNLVVDTASALYGGALLFKLLLPGVPLWQIVIVLAVSAGIYTIAGGLRAVIYTETIQAVLLLTASCVIAVRTFLKAGGWDAVMGAVDPAKLSLIRPLSDAAVPWPGLLTGVPLLGFYFWCTNQFMVQRVLSAKDENHGRWGSLFAGALKLPVLFLMVLPGTAAILLYPNLKSPDLVFPTLLFGLLPAGLVGLAVAGFMSALMSSIASTFNSASTLFTMDFVRRWRPEMQGAALVRVGRMATLVMAVAAMAWAPQIEHFGSLWQYLQVIIAYAVPPVMALYLVGIFWRRANAAGAAACITAGVLGGAALFVANTVLDVVSIHFLYVAPLLFVLCAIVLVLVSLATAPDAAEKSAGLVWTPAFFREESVRLAHEPFWRNYRVLAGLLLAATAVIVYTFR</sequence>
<evidence type="ECO:0000256" key="2">
    <source>
        <dbReference type="ARBA" id="ARBA00006434"/>
    </source>
</evidence>
<comment type="similarity">
    <text evidence="2 8">Belongs to the sodium:solute symporter (SSF) (TC 2.A.21) family.</text>
</comment>
<evidence type="ECO:0000256" key="7">
    <source>
        <dbReference type="ARBA" id="ARBA00023201"/>
    </source>
</evidence>
<dbReference type="RefSeq" id="WP_088875012.1">
    <property type="nucleotide sequence ID" value="NZ_CP022112.1"/>
</dbReference>
<organism evidence="10 11">
    <name type="scientific">Nitrospirillum viridazoti CBAmc</name>
    <dbReference type="NCBI Taxonomy" id="1441467"/>
    <lineage>
        <taxon>Bacteria</taxon>
        <taxon>Pseudomonadati</taxon>
        <taxon>Pseudomonadota</taxon>
        <taxon>Alphaproteobacteria</taxon>
        <taxon>Rhodospirillales</taxon>
        <taxon>Azospirillaceae</taxon>
        <taxon>Nitrospirillum</taxon>
        <taxon>Nitrospirillum viridazoti</taxon>
    </lineage>
</organism>
<dbReference type="EMBL" id="CP022112">
    <property type="protein sequence ID" value="ASG24592.1"/>
    <property type="molecule type" value="Genomic_DNA"/>
</dbReference>
<evidence type="ECO:0000256" key="4">
    <source>
        <dbReference type="ARBA" id="ARBA00022847"/>
    </source>
</evidence>
<feature type="transmembrane region" description="Helical" evidence="9">
    <location>
        <begin position="363"/>
        <end position="383"/>
    </location>
</feature>
<evidence type="ECO:0000256" key="8">
    <source>
        <dbReference type="RuleBase" id="RU362091"/>
    </source>
</evidence>
<keyword evidence="6 9" id="KW-0472">Membrane</keyword>
<dbReference type="Gene3D" id="1.20.1730.10">
    <property type="entry name" value="Sodium/glucose cotransporter"/>
    <property type="match status" value="1"/>
</dbReference>
<evidence type="ECO:0000256" key="9">
    <source>
        <dbReference type="SAM" id="Phobius"/>
    </source>
</evidence>
<dbReference type="InterPro" id="IPR038377">
    <property type="entry name" value="Na/Glc_symporter_sf"/>
</dbReference>
<keyword evidence="7" id="KW-0739">Sodium transport</keyword>
<dbReference type="PANTHER" id="PTHR11819:SF195">
    <property type="entry name" value="SODIUM_GLUCOSE COTRANSPORTER 4"/>
    <property type="match status" value="1"/>
</dbReference>
<comment type="subcellular location">
    <subcellularLocation>
        <location evidence="1">Membrane</location>
        <topology evidence="1">Multi-pass membrane protein</topology>
    </subcellularLocation>
</comment>
<gene>
    <name evidence="10" type="ORF">Y958_27435</name>
</gene>
<keyword evidence="11" id="KW-1185">Reference proteome</keyword>
<accession>A0A248K0X6</accession>
<dbReference type="NCBIfam" id="TIGR00813">
    <property type="entry name" value="sss"/>
    <property type="match status" value="1"/>
</dbReference>
<dbReference type="PROSITE" id="PS50283">
    <property type="entry name" value="NA_SOLUT_SYMP_3"/>
    <property type="match status" value="1"/>
</dbReference>
<keyword evidence="5 9" id="KW-1133">Transmembrane helix</keyword>
<keyword evidence="4" id="KW-0813">Transport</keyword>
<keyword evidence="7" id="KW-0915">Sodium</keyword>
<dbReference type="AlphaFoldDB" id="A0A248K0X6"/>
<feature type="transmembrane region" description="Helical" evidence="9">
    <location>
        <begin position="424"/>
        <end position="446"/>
    </location>
</feature>
<feature type="transmembrane region" description="Helical" evidence="9">
    <location>
        <begin position="158"/>
        <end position="175"/>
    </location>
</feature>
<feature type="transmembrane region" description="Helical" evidence="9">
    <location>
        <begin position="232"/>
        <end position="251"/>
    </location>
</feature>
<feature type="transmembrane region" description="Helical" evidence="9">
    <location>
        <begin position="395"/>
        <end position="417"/>
    </location>
</feature>
<keyword evidence="3 9" id="KW-0812">Transmembrane</keyword>
<dbReference type="CDD" id="cd10329">
    <property type="entry name" value="SLC5sbd_SGLT1-like"/>
    <property type="match status" value="1"/>
</dbReference>
<protein>
    <submittedName>
        <fullName evidence="10">Sodium transporter</fullName>
    </submittedName>
</protein>
<feature type="transmembrane region" description="Helical" evidence="9">
    <location>
        <begin position="50"/>
        <end position="72"/>
    </location>
</feature>
<dbReference type="GO" id="GO:0005412">
    <property type="term" value="F:D-glucose:sodium symporter activity"/>
    <property type="evidence" value="ECO:0007669"/>
    <property type="project" value="TreeGrafter"/>
</dbReference>
<feature type="transmembrane region" description="Helical" evidence="9">
    <location>
        <begin position="452"/>
        <end position="473"/>
    </location>
</feature>
<evidence type="ECO:0000256" key="3">
    <source>
        <dbReference type="ARBA" id="ARBA00022692"/>
    </source>
</evidence>
<dbReference type="InterPro" id="IPR018212">
    <property type="entry name" value="Na/solute_symporter_CS"/>
</dbReference>
<feature type="transmembrane region" description="Helical" evidence="9">
    <location>
        <begin position="187"/>
        <end position="205"/>
    </location>
</feature>
<evidence type="ECO:0000256" key="1">
    <source>
        <dbReference type="ARBA" id="ARBA00004141"/>
    </source>
</evidence>